<protein>
    <submittedName>
        <fullName evidence="1">Type I-E CRISPR-associated protein Cse2/CasB</fullName>
    </submittedName>
</protein>
<gene>
    <name evidence="1" type="ORF">KIMC2_16010</name>
</gene>
<dbReference type="KEGG" id="xak:KIMC2_16010"/>
<dbReference type="Pfam" id="PF09485">
    <property type="entry name" value="CRISPR_Cse2"/>
    <property type="match status" value="1"/>
</dbReference>
<dbReference type="CDD" id="cd09731">
    <property type="entry name" value="Cse2_I-E"/>
    <property type="match status" value="1"/>
</dbReference>
<accession>A0AAU9D075</accession>
<dbReference type="Gene3D" id="1.10.520.40">
    <property type="entry name" value="CRISPR-associated protein Cse2"/>
    <property type="match status" value="1"/>
</dbReference>
<dbReference type="AlphaFoldDB" id="A0AAU9D075"/>
<dbReference type="NCBIfam" id="TIGR02548">
    <property type="entry name" value="casB_cse2"/>
    <property type="match status" value="1"/>
</dbReference>
<sequence>MTEIMKQNEIKNVTGSIIHILHGTASYRGVLASIRGAASFNSPRAQPAWPIIMKALREDLLGRNGQPSYAENAVYSALRMYAIHQQGSDEFVYGPIDYKDDSNSESEIKDDEKPEPGIEIFTALGELRHNEDLEVALDRRVRQTLSTTDINSVVNSLNHLVGIIKSKKLKIKIDYAKLAQDLYWFQMSYESANSVRLSWGQQYYGNVAKKAEEKGEKND</sequence>
<reference evidence="1 2" key="1">
    <citation type="journal article" date="2023" name="Microbiol. Spectr.">
        <title>Symbiosis of Carpenter Bees with Uncharacterized Lactic Acid Bacteria Showing NAD Auxotrophy.</title>
        <authorList>
            <person name="Kawasaki S."/>
            <person name="Ozawa K."/>
            <person name="Mori T."/>
            <person name="Yamamoto A."/>
            <person name="Ito M."/>
            <person name="Ohkuma M."/>
            <person name="Sakamoto M."/>
            <person name="Matsutani M."/>
        </authorList>
    </citation>
    <scope>NUCLEOTIDE SEQUENCE [LARGE SCALE GENOMIC DNA]</scope>
    <source>
        <strain evidence="1 2">KimC2</strain>
    </source>
</reference>
<dbReference type="EMBL" id="AP026801">
    <property type="protein sequence ID" value="BDR57039.1"/>
    <property type="molecule type" value="Genomic_DNA"/>
</dbReference>
<evidence type="ECO:0000313" key="1">
    <source>
        <dbReference type="EMBL" id="BDR57039.1"/>
    </source>
</evidence>
<keyword evidence="2" id="KW-1185">Reference proteome</keyword>
<organism evidence="1 2">
    <name type="scientific">Xylocopilactobacillus apis</name>
    <dbReference type="NCBI Taxonomy" id="2932183"/>
    <lineage>
        <taxon>Bacteria</taxon>
        <taxon>Bacillati</taxon>
        <taxon>Bacillota</taxon>
        <taxon>Bacilli</taxon>
        <taxon>Lactobacillales</taxon>
        <taxon>Lactobacillaceae</taxon>
        <taxon>Xylocopilactobacillus</taxon>
    </lineage>
</organism>
<dbReference type="Proteomes" id="UP001321804">
    <property type="component" value="Chromosome"/>
</dbReference>
<proteinExistence type="predicted"/>
<name>A0AAU9D075_9LACO</name>
<dbReference type="InterPro" id="IPR038287">
    <property type="entry name" value="Cse2_sf"/>
</dbReference>
<evidence type="ECO:0000313" key="2">
    <source>
        <dbReference type="Proteomes" id="UP001321804"/>
    </source>
</evidence>
<dbReference type="InterPro" id="IPR013382">
    <property type="entry name" value="CRISPR-assoc_prot_Cse2"/>
</dbReference>